<organism evidence="1 2">
    <name type="scientific">Alkalihalophilus pseudofirmus</name>
    <name type="common">Bacillus pseudofirmus</name>
    <dbReference type="NCBI Taxonomy" id="79885"/>
    <lineage>
        <taxon>Bacteria</taxon>
        <taxon>Bacillati</taxon>
        <taxon>Bacillota</taxon>
        <taxon>Bacilli</taxon>
        <taxon>Bacillales</taxon>
        <taxon>Bacillaceae</taxon>
        <taxon>Alkalihalophilus</taxon>
    </lineage>
</organism>
<proteinExistence type="predicted"/>
<gene>
    <name evidence="1" type="ORF">RYX45_14355</name>
</gene>
<evidence type="ECO:0000313" key="2">
    <source>
        <dbReference type="Proteomes" id="UP001285636"/>
    </source>
</evidence>
<reference evidence="1" key="1">
    <citation type="submission" date="2023-10" db="EMBL/GenBank/DDBJ databases">
        <title>Screening of Alkalihalophilus pseudofirmusBZ-TG-HK211 and Its Alleviation of Salt Stress on Rapeseed Growth.</title>
        <authorList>
            <person name="Zhao B."/>
            <person name="Guo T."/>
        </authorList>
    </citation>
    <scope>NUCLEOTIDE SEQUENCE</scope>
    <source>
        <strain evidence="1">BZ-TG-HK211</strain>
    </source>
</reference>
<name>A0AAJ2NQ18_ALKPS</name>
<dbReference type="RefSeq" id="WP_323467151.1">
    <property type="nucleotide sequence ID" value="NZ_CP144224.1"/>
</dbReference>
<dbReference type="EMBL" id="JAWJAY010000003">
    <property type="protein sequence ID" value="MDV2886368.1"/>
    <property type="molecule type" value="Genomic_DNA"/>
</dbReference>
<comment type="caution">
    <text evidence="1">The sequence shown here is derived from an EMBL/GenBank/DDBJ whole genome shotgun (WGS) entry which is preliminary data.</text>
</comment>
<dbReference type="AlphaFoldDB" id="A0AAJ2NQ18"/>
<protein>
    <submittedName>
        <fullName evidence="1">Uncharacterized protein</fullName>
    </submittedName>
</protein>
<evidence type="ECO:0000313" key="1">
    <source>
        <dbReference type="EMBL" id="MDV2886368.1"/>
    </source>
</evidence>
<sequence length="613" mass="65012">MTFAELEEELTDVTVEVTDSKGVVREVIARDIAKGATTAQFDFATTITADDLEGVWTVNGVSYSFDELKLVEDIVAEAGKSPVNQVKLYSLLQEAGIENVDADRIATYADDINSATTTPVWGSDIQKIVDQTNKNAGDAASEAAIVKAVADATNQIQLLPVLQANFDRVNPNWIAGYATQHVDPADVNVTMLALNADNYVGKDDAVTKAQIQAAIDAVNNTNIGTANTDADTSTKQAAVTSLIETYVQADNPATPNVTPKADAVAASKAKEAAFRVAEATTENSLYNALVLYANATPDATLKASELNANLKAYYKSAFDTHTKASLVSEIKAGTVDIKGDIVEQADTDALEDALNAVGTTATAYDADKTNATKKAAFSKALQTLANYTSHQTVTTDKFVMSTIDNALLEDYANVLTGIDSADTVSDVQIAVKSVNDNKELVAAVKVVNNTTSTATQVRTALTTIAVAKGNNSFINLSATAKLEVAELVIEARPTDGFEAVTDSVDPIDDKTVVEVIDSEIDTQIQDRQKLIDDVNAVNGTDLTATFDFDTVDAALTALDHEGYNALTGLARINAAQSFFDNMPTRTLNNGTVVEVEYTTLTAIKADIDKAIAQ</sequence>
<accession>A0AAJ2NQ18</accession>
<dbReference type="Proteomes" id="UP001285636">
    <property type="component" value="Unassembled WGS sequence"/>
</dbReference>